<name>A0ABP8A6D6_9SPHI</name>
<gene>
    <name evidence="5" type="ORF">GCM10022218_30390</name>
</gene>
<dbReference type="InterPro" id="IPR025300">
    <property type="entry name" value="BetaGal_jelly_roll_dom"/>
</dbReference>
<dbReference type="InterPro" id="IPR039329">
    <property type="entry name" value="SIAE"/>
</dbReference>
<dbReference type="Gene3D" id="3.40.50.1110">
    <property type="entry name" value="SGNH hydrolase"/>
    <property type="match status" value="1"/>
</dbReference>
<evidence type="ECO:0000259" key="4">
    <source>
        <dbReference type="Pfam" id="PF13364"/>
    </source>
</evidence>
<accession>A0ABP8A6D6</accession>
<keyword evidence="2" id="KW-0326">Glycosidase</keyword>
<dbReference type="InterPro" id="IPR005181">
    <property type="entry name" value="SASA"/>
</dbReference>
<proteinExistence type="predicted"/>
<evidence type="ECO:0000313" key="6">
    <source>
        <dbReference type="Proteomes" id="UP001500167"/>
    </source>
</evidence>
<evidence type="ECO:0000256" key="1">
    <source>
        <dbReference type="ARBA" id="ARBA00022801"/>
    </source>
</evidence>
<keyword evidence="6" id="KW-1185">Reference proteome</keyword>
<dbReference type="Pfam" id="PF13364">
    <property type="entry name" value="BetaGal_ABD2"/>
    <property type="match status" value="1"/>
</dbReference>
<dbReference type="Proteomes" id="UP001500167">
    <property type="component" value="Unassembled WGS sequence"/>
</dbReference>
<dbReference type="SUPFAM" id="SSF52266">
    <property type="entry name" value="SGNH hydrolase"/>
    <property type="match status" value="1"/>
</dbReference>
<evidence type="ECO:0000259" key="3">
    <source>
        <dbReference type="Pfam" id="PF03629"/>
    </source>
</evidence>
<evidence type="ECO:0000313" key="5">
    <source>
        <dbReference type="EMBL" id="GAA4178828.1"/>
    </source>
</evidence>
<dbReference type="InterPro" id="IPR036514">
    <property type="entry name" value="SGNH_hydro_sf"/>
</dbReference>
<comment type="caution">
    <text evidence="5">The sequence shown here is derived from an EMBL/GenBank/DDBJ whole genome shotgun (WGS) entry which is preliminary data.</text>
</comment>
<dbReference type="SUPFAM" id="SSF49785">
    <property type="entry name" value="Galactose-binding domain-like"/>
    <property type="match status" value="1"/>
</dbReference>
<sequence length="590" mass="66902">MVLQRDTELKIWGWAAPGEKITLRFRGSYYYTETGKDGKWSVTIPPQQYGGPYLMEINELVIRDILIGDVWLCSGQSNMETPIQRLVERFPEINVSNNHMIRYFKVPTQNSALEPKEAILSGARWHSGIASDVMNWTALAYFYAQESYQHNGIPVGMLVSSLGGSGIESWIDQQHLKQFPDLLIDRAAVDSLQILEKDKGQNLWTAEDFDDSSWPVVQVPDYWSNQKESKPGIVYYRKHFMLPAAKDGRHAKLYLGTLTDSDSVYINGHFIGTTAYRYPPRVYDVPAGILHTGQNSLSIRLRCNGTDGGFTPDKPYQLKIDDVAIDLAGGWRWQVGIDQHEVDKYKSRLQQLAKAGSGLYHGMIYPLANYRIKGVIWYQGEANTSKPEYYESYLSALIKNWRTLYQQAQLPFLLVQLPNFMPKDTVPTGSNWALLREAQFQVSHKIPGTALAVTYDLGEWNDIHPLNKKDIAKRLFLAARRLVYGEDIAASGPRYQGMQIAGDKILVSFDQIGKGLAIRHGKTLQHFAIAGADRKFVWANAFIQHNKVVLSHPTVKHPQAVRYAWSNNPEDANLISKEGLLAIPFRTDHW</sequence>
<dbReference type="Pfam" id="PF03629">
    <property type="entry name" value="SASA"/>
    <property type="match status" value="1"/>
</dbReference>
<feature type="domain" description="Beta-galactosidase jelly roll" evidence="4">
    <location>
        <begin position="206"/>
        <end position="305"/>
    </location>
</feature>
<protein>
    <submittedName>
        <fullName evidence="5">Sialate O-acetylesterase</fullName>
    </submittedName>
</protein>
<dbReference type="EMBL" id="BAAAZK010000007">
    <property type="protein sequence ID" value="GAA4178828.1"/>
    <property type="molecule type" value="Genomic_DNA"/>
</dbReference>
<keyword evidence="1" id="KW-0378">Hydrolase</keyword>
<dbReference type="InterPro" id="IPR008979">
    <property type="entry name" value="Galactose-bd-like_sf"/>
</dbReference>
<dbReference type="PANTHER" id="PTHR22901">
    <property type="entry name" value="SIALATE O-ACETYLESTERASE"/>
    <property type="match status" value="1"/>
</dbReference>
<reference evidence="6" key="1">
    <citation type="journal article" date="2019" name="Int. J. Syst. Evol. Microbiol.">
        <title>The Global Catalogue of Microorganisms (GCM) 10K type strain sequencing project: providing services to taxonomists for standard genome sequencing and annotation.</title>
        <authorList>
            <consortium name="The Broad Institute Genomics Platform"/>
            <consortium name="The Broad Institute Genome Sequencing Center for Infectious Disease"/>
            <person name="Wu L."/>
            <person name="Ma J."/>
        </authorList>
    </citation>
    <scope>NUCLEOTIDE SEQUENCE [LARGE SCALE GENOMIC DNA]</scope>
    <source>
        <strain evidence="6">JCM 16722</strain>
    </source>
</reference>
<feature type="domain" description="Sialate O-acetylesterase" evidence="3">
    <location>
        <begin position="356"/>
        <end position="462"/>
    </location>
</feature>
<dbReference type="Gene3D" id="2.60.120.260">
    <property type="entry name" value="Galactose-binding domain-like"/>
    <property type="match status" value="1"/>
</dbReference>
<organism evidence="5 6">
    <name type="scientific">Sphingobacterium ginsenosidimutans</name>
    <dbReference type="NCBI Taxonomy" id="687845"/>
    <lineage>
        <taxon>Bacteria</taxon>
        <taxon>Pseudomonadati</taxon>
        <taxon>Bacteroidota</taxon>
        <taxon>Sphingobacteriia</taxon>
        <taxon>Sphingobacteriales</taxon>
        <taxon>Sphingobacteriaceae</taxon>
        <taxon>Sphingobacterium</taxon>
    </lineage>
</organism>
<dbReference type="PANTHER" id="PTHR22901:SF0">
    <property type="entry name" value="SIALATE O-ACETYLESTERASE"/>
    <property type="match status" value="1"/>
</dbReference>
<evidence type="ECO:0000256" key="2">
    <source>
        <dbReference type="ARBA" id="ARBA00023295"/>
    </source>
</evidence>